<dbReference type="Gene3D" id="1.10.10.10">
    <property type="entry name" value="Winged helix-like DNA-binding domain superfamily/Winged helix DNA-binding domain"/>
    <property type="match status" value="1"/>
</dbReference>
<keyword evidence="6" id="KW-1185">Reference proteome</keyword>
<gene>
    <name evidence="5" type="ORF">ACFFK0_28045</name>
</gene>
<organism evidence="5 6">
    <name type="scientific">Paenibacillus chartarius</name>
    <dbReference type="NCBI Taxonomy" id="747481"/>
    <lineage>
        <taxon>Bacteria</taxon>
        <taxon>Bacillati</taxon>
        <taxon>Bacillota</taxon>
        <taxon>Bacilli</taxon>
        <taxon>Bacillales</taxon>
        <taxon>Paenibacillaceae</taxon>
        <taxon>Paenibacillus</taxon>
    </lineage>
</organism>
<name>A0ABV6DUB1_9BACL</name>
<protein>
    <submittedName>
        <fullName evidence="5">Winged helix-turn-helix transcriptional regulator</fullName>
    </submittedName>
</protein>
<dbReference type="InterPro" id="IPR002577">
    <property type="entry name" value="HTH_HxlR"/>
</dbReference>
<keyword evidence="2" id="KW-0238">DNA-binding</keyword>
<proteinExistence type="predicted"/>
<keyword evidence="1" id="KW-0805">Transcription regulation</keyword>
<evidence type="ECO:0000259" key="4">
    <source>
        <dbReference type="PROSITE" id="PS51118"/>
    </source>
</evidence>
<sequence>MFHFRDQDYRCSSEIVMRLVSGKWKLAILYVLSQTSLRYHELQKRLPDATQRMLTMQLRELERDELVVRKVYPVVPPKVEYSLSELGIQMVPLLNALCDFGTLYMESPLRNHSKADTSSVQYQ</sequence>
<reference evidence="5 6" key="1">
    <citation type="submission" date="2024-09" db="EMBL/GenBank/DDBJ databases">
        <authorList>
            <person name="Sun Q."/>
            <person name="Mori K."/>
        </authorList>
    </citation>
    <scope>NUCLEOTIDE SEQUENCE [LARGE SCALE GENOMIC DNA]</scope>
    <source>
        <strain evidence="5 6">CCM 7759</strain>
    </source>
</reference>
<evidence type="ECO:0000256" key="3">
    <source>
        <dbReference type="ARBA" id="ARBA00023163"/>
    </source>
</evidence>
<dbReference type="RefSeq" id="WP_377474249.1">
    <property type="nucleotide sequence ID" value="NZ_JBHLWN010000115.1"/>
</dbReference>
<evidence type="ECO:0000256" key="2">
    <source>
        <dbReference type="ARBA" id="ARBA00023125"/>
    </source>
</evidence>
<dbReference type="Proteomes" id="UP001589776">
    <property type="component" value="Unassembled WGS sequence"/>
</dbReference>
<dbReference type="SUPFAM" id="SSF46785">
    <property type="entry name" value="Winged helix' DNA-binding domain"/>
    <property type="match status" value="1"/>
</dbReference>
<dbReference type="PROSITE" id="PS51118">
    <property type="entry name" value="HTH_HXLR"/>
    <property type="match status" value="1"/>
</dbReference>
<dbReference type="InterPro" id="IPR036388">
    <property type="entry name" value="WH-like_DNA-bd_sf"/>
</dbReference>
<evidence type="ECO:0000313" key="5">
    <source>
        <dbReference type="EMBL" id="MFC0216254.1"/>
    </source>
</evidence>
<dbReference type="PANTHER" id="PTHR33204">
    <property type="entry name" value="TRANSCRIPTIONAL REGULATOR, MARR FAMILY"/>
    <property type="match status" value="1"/>
</dbReference>
<feature type="domain" description="HTH hxlR-type" evidence="4">
    <location>
        <begin position="11"/>
        <end position="109"/>
    </location>
</feature>
<accession>A0ABV6DUB1</accession>
<dbReference type="EMBL" id="JBHLWN010000115">
    <property type="protein sequence ID" value="MFC0216254.1"/>
    <property type="molecule type" value="Genomic_DNA"/>
</dbReference>
<dbReference type="Pfam" id="PF01638">
    <property type="entry name" value="HxlR"/>
    <property type="match status" value="1"/>
</dbReference>
<evidence type="ECO:0000256" key="1">
    <source>
        <dbReference type="ARBA" id="ARBA00023015"/>
    </source>
</evidence>
<evidence type="ECO:0000313" key="6">
    <source>
        <dbReference type="Proteomes" id="UP001589776"/>
    </source>
</evidence>
<dbReference type="InterPro" id="IPR036390">
    <property type="entry name" value="WH_DNA-bd_sf"/>
</dbReference>
<keyword evidence="3" id="KW-0804">Transcription</keyword>
<dbReference type="PANTHER" id="PTHR33204:SF29">
    <property type="entry name" value="TRANSCRIPTIONAL REGULATOR"/>
    <property type="match status" value="1"/>
</dbReference>
<comment type="caution">
    <text evidence="5">The sequence shown here is derived from an EMBL/GenBank/DDBJ whole genome shotgun (WGS) entry which is preliminary data.</text>
</comment>